<dbReference type="AlphaFoldDB" id="A0A4V2SCN1"/>
<dbReference type="EMBL" id="SLWV01000001">
    <property type="protein sequence ID" value="TCO80060.1"/>
    <property type="molecule type" value="Genomic_DNA"/>
</dbReference>
<keyword evidence="1" id="KW-0812">Transmembrane</keyword>
<feature type="transmembrane region" description="Helical" evidence="1">
    <location>
        <begin position="12"/>
        <end position="33"/>
    </location>
</feature>
<dbReference type="InterPro" id="IPR010897">
    <property type="entry name" value="Spore_II_P"/>
</dbReference>
<evidence type="ECO:0000313" key="3">
    <source>
        <dbReference type="Proteomes" id="UP000294919"/>
    </source>
</evidence>
<reference evidence="2 3" key="1">
    <citation type="submission" date="2019-03" db="EMBL/GenBank/DDBJ databases">
        <title>Genomic Encyclopedia of Type Strains, Phase IV (KMG-IV): sequencing the most valuable type-strain genomes for metagenomic binning, comparative biology and taxonomic classification.</title>
        <authorList>
            <person name="Goeker M."/>
        </authorList>
    </citation>
    <scope>NUCLEOTIDE SEQUENCE [LARGE SCALE GENOMIC DNA]</scope>
    <source>
        <strain evidence="2 3">DSM 102940</strain>
    </source>
</reference>
<comment type="caution">
    <text evidence="2">The sequence shown here is derived from an EMBL/GenBank/DDBJ whole genome shotgun (WGS) entry which is preliminary data.</text>
</comment>
<evidence type="ECO:0000256" key="1">
    <source>
        <dbReference type="SAM" id="Phobius"/>
    </source>
</evidence>
<gene>
    <name evidence="2" type="ORF">EV214_101298</name>
</gene>
<accession>A0A4V2SCN1</accession>
<keyword evidence="3" id="KW-1185">Reference proteome</keyword>
<evidence type="ECO:0000313" key="2">
    <source>
        <dbReference type="EMBL" id="TCO80060.1"/>
    </source>
</evidence>
<keyword evidence="1" id="KW-1133">Transmembrane helix</keyword>
<dbReference type="NCBIfam" id="TIGR02867">
    <property type="entry name" value="spore_II_P"/>
    <property type="match status" value="1"/>
</dbReference>
<keyword evidence="1" id="KW-0472">Membrane</keyword>
<sequence>MVNIKVIELKKYYKRVGIFITCIMCILSLRIIILDTKDMIAKANGAQVEKHVVQADNKKHISDHLFMIMLNKTIPAMEVNYKKENGYSQDKEFIKLALGKLINFDYEDPKTLFEAQMPVLKDIDDDLAEKENAFVFNNEKNDQNQNNDIYYVNGKPIVKEEKNEVVPSSNMKGENTEVAKNAPDKDLAAIQVVSSSIKKPNQVKLDMNKPTIFIYHTHATESYMPEEIGNFHSLKRKYTVRAVGDQLSEYLSNKGYKVIHDDTMHDYPSYQQSYVRSLETLRKNLKKNTSLKIIFDIHRDAAPNNDTARTNSYVTINGEKVAKFSIVVGTGNENAEKLMILAKYIKAKSDERYPGLAKKTITKPYKFNQFNSDYYALIEIGNTANYIDEAVRTTKYVGEILDQVIKDINK</sequence>
<dbReference type="Pfam" id="PF07454">
    <property type="entry name" value="SpoIIP"/>
    <property type="match status" value="1"/>
</dbReference>
<dbReference type="Proteomes" id="UP000294919">
    <property type="component" value="Unassembled WGS sequence"/>
</dbReference>
<organism evidence="2 3">
    <name type="scientific">Marinisporobacter balticus</name>
    <dbReference type="NCBI Taxonomy" id="2018667"/>
    <lineage>
        <taxon>Bacteria</taxon>
        <taxon>Bacillati</taxon>
        <taxon>Bacillota</taxon>
        <taxon>Clostridia</taxon>
        <taxon>Peptostreptococcales</taxon>
        <taxon>Thermotaleaceae</taxon>
        <taxon>Marinisporobacter</taxon>
    </lineage>
</organism>
<name>A0A4V2SCN1_9FIRM</name>
<protein>
    <submittedName>
        <fullName evidence="2">Stage II sporulation protein P</fullName>
    </submittedName>
</protein>
<proteinExistence type="predicted"/>